<dbReference type="InterPro" id="IPR009053">
    <property type="entry name" value="Prefoldin"/>
</dbReference>
<dbReference type="Proteomes" id="UP000176308">
    <property type="component" value="Unassembled WGS sequence"/>
</dbReference>
<evidence type="ECO:0000256" key="3">
    <source>
        <dbReference type="ARBA" id="ARBA00016304"/>
    </source>
</evidence>
<reference evidence="9 10" key="1">
    <citation type="journal article" date="2016" name="Nat. Commun.">
        <title>Thousands of microbial genomes shed light on interconnected biogeochemical processes in an aquifer system.</title>
        <authorList>
            <person name="Anantharaman K."/>
            <person name="Brown C.T."/>
            <person name="Hug L.A."/>
            <person name="Sharon I."/>
            <person name="Castelle C.J."/>
            <person name="Probst A.J."/>
            <person name="Thomas B.C."/>
            <person name="Singh A."/>
            <person name="Wilkins M.J."/>
            <person name="Karaoz U."/>
            <person name="Brodie E.L."/>
            <person name="Williams K.H."/>
            <person name="Hubbard S.S."/>
            <person name="Banfield J.F."/>
        </authorList>
    </citation>
    <scope>NUCLEOTIDE SEQUENCE [LARGE SCALE GENOMIC DNA]</scope>
</reference>
<dbReference type="InterPro" id="IPR012713">
    <property type="entry name" value="PfdB"/>
</dbReference>
<keyword evidence="4" id="KW-0963">Cytoplasm</keyword>
<evidence type="ECO:0000313" key="10">
    <source>
        <dbReference type="Proteomes" id="UP000176308"/>
    </source>
</evidence>
<evidence type="ECO:0000256" key="4">
    <source>
        <dbReference type="ARBA" id="ARBA00022490"/>
    </source>
</evidence>
<comment type="subcellular location">
    <subcellularLocation>
        <location evidence="1">Cytoplasm</location>
    </subcellularLocation>
</comment>
<gene>
    <name evidence="9" type="ORF">A2904_00555</name>
</gene>
<dbReference type="Gene3D" id="1.10.287.370">
    <property type="match status" value="1"/>
</dbReference>
<sequence>MDLSKDNSKAIEDLQVAEHSLQEVLGQKQMFQVEIQEIDNALKELEDTKDEVYRILSGIMIRSNKVELIKELDERKKISNLRIDSIEKQEKILEEKSLKLRDRLKETLAKDKR</sequence>
<dbReference type="GO" id="GO:0016272">
    <property type="term" value="C:prefoldin complex"/>
    <property type="evidence" value="ECO:0007669"/>
    <property type="project" value="InterPro"/>
</dbReference>
<dbReference type="SUPFAM" id="SSF46579">
    <property type="entry name" value="Prefoldin"/>
    <property type="match status" value="1"/>
</dbReference>
<comment type="caution">
    <text evidence="9">The sequence shown here is derived from an EMBL/GenBank/DDBJ whole genome shotgun (WGS) entry which is preliminary data.</text>
</comment>
<name>A0A1G2I7D8_9BACT</name>
<dbReference type="InterPro" id="IPR002777">
    <property type="entry name" value="PFD_beta-like"/>
</dbReference>
<evidence type="ECO:0000256" key="7">
    <source>
        <dbReference type="ARBA" id="ARBA00033461"/>
    </source>
</evidence>
<dbReference type="HAMAP" id="MF_00307">
    <property type="entry name" value="PfdB"/>
    <property type="match status" value="1"/>
</dbReference>
<comment type="function">
    <text evidence="6">Molecular chaperone capable of stabilizing a range of proteins. Seems to fulfill an ATP-independent, HSP70-like function in archaeal de novo protein folding.</text>
</comment>
<evidence type="ECO:0000256" key="8">
    <source>
        <dbReference type="SAM" id="Coils"/>
    </source>
</evidence>
<evidence type="ECO:0000313" key="9">
    <source>
        <dbReference type="EMBL" id="OGZ70441.1"/>
    </source>
</evidence>
<dbReference type="EMBL" id="MHOX01000026">
    <property type="protein sequence ID" value="OGZ70441.1"/>
    <property type="molecule type" value="Genomic_DNA"/>
</dbReference>
<evidence type="ECO:0000256" key="6">
    <source>
        <dbReference type="ARBA" id="ARBA00025077"/>
    </source>
</evidence>
<evidence type="ECO:0000256" key="1">
    <source>
        <dbReference type="ARBA" id="ARBA00004496"/>
    </source>
</evidence>
<dbReference type="GO" id="GO:0005737">
    <property type="term" value="C:cytoplasm"/>
    <property type="evidence" value="ECO:0007669"/>
    <property type="project" value="UniProtKB-SubCell"/>
</dbReference>
<dbReference type="AlphaFoldDB" id="A0A1G2I7D8"/>
<evidence type="ECO:0000256" key="5">
    <source>
        <dbReference type="ARBA" id="ARBA00023186"/>
    </source>
</evidence>
<feature type="coiled-coil region" evidence="8">
    <location>
        <begin position="28"/>
        <end position="103"/>
    </location>
</feature>
<protein>
    <recommendedName>
        <fullName evidence="3">Prefoldin subunit beta</fullName>
    </recommendedName>
    <alternativeName>
        <fullName evidence="7">GimC subunit beta</fullName>
    </alternativeName>
</protein>
<dbReference type="Pfam" id="PF01920">
    <property type="entry name" value="Prefoldin_2"/>
    <property type="match status" value="1"/>
</dbReference>
<proteinExistence type="inferred from homology"/>
<organism evidence="9 10">
    <name type="scientific">Candidatus Staskawiczbacteria bacterium RIFCSPLOWO2_01_FULL_33_9</name>
    <dbReference type="NCBI Taxonomy" id="1802211"/>
    <lineage>
        <taxon>Bacteria</taxon>
        <taxon>Candidatus Staskawicziibacteriota</taxon>
    </lineage>
</organism>
<dbReference type="GO" id="GO:0051082">
    <property type="term" value="F:unfolded protein binding"/>
    <property type="evidence" value="ECO:0007669"/>
    <property type="project" value="InterPro"/>
</dbReference>
<evidence type="ECO:0000256" key="2">
    <source>
        <dbReference type="ARBA" id="ARBA00011716"/>
    </source>
</evidence>
<accession>A0A1G2I7D8</accession>
<comment type="subunit">
    <text evidence="2">Heterohexamer of two alpha and four beta subunits.</text>
</comment>
<keyword evidence="5" id="KW-0143">Chaperone</keyword>
<keyword evidence="8" id="KW-0175">Coiled coil</keyword>
<dbReference type="GO" id="GO:0006457">
    <property type="term" value="P:protein folding"/>
    <property type="evidence" value="ECO:0007669"/>
    <property type="project" value="InterPro"/>
</dbReference>